<keyword evidence="3" id="KW-1185">Reference proteome</keyword>
<dbReference type="HOGENOM" id="CLU_373853_0_0_1"/>
<dbReference type="VEuPathDB" id="FungiDB:A1O9_10067"/>
<organism evidence="2 3">
    <name type="scientific">Exophiala aquamarina CBS 119918</name>
    <dbReference type="NCBI Taxonomy" id="1182545"/>
    <lineage>
        <taxon>Eukaryota</taxon>
        <taxon>Fungi</taxon>
        <taxon>Dikarya</taxon>
        <taxon>Ascomycota</taxon>
        <taxon>Pezizomycotina</taxon>
        <taxon>Eurotiomycetes</taxon>
        <taxon>Chaetothyriomycetidae</taxon>
        <taxon>Chaetothyriales</taxon>
        <taxon>Herpotrichiellaceae</taxon>
        <taxon>Exophiala</taxon>
    </lineage>
</organism>
<name>A0A072P1U8_9EURO</name>
<feature type="region of interest" description="Disordered" evidence="1">
    <location>
        <begin position="675"/>
        <end position="743"/>
    </location>
</feature>
<feature type="region of interest" description="Disordered" evidence="1">
    <location>
        <begin position="333"/>
        <end position="503"/>
    </location>
</feature>
<dbReference type="Proteomes" id="UP000027920">
    <property type="component" value="Unassembled WGS sequence"/>
</dbReference>
<dbReference type="GeneID" id="25284973"/>
<gene>
    <name evidence="2" type="ORF">A1O9_10067</name>
</gene>
<proteinExistence type="predicted"/>
<protein>
    <submittedName>
        <fullName evidence="2">Uncharacterized protein</fullName>
    </submittedName>
</protein>
<feature type="compositionally biased region" description="Basic and acidic residues" evidence="1">
    <location>
        <begin position="700"/>
        <end position="721"/>
    </location>
</feature>
<sequence length="743" mass="80430">MPPAKKPRGGPVNVRLVDLPANLEHKFQFSPDIGFPRFLSLLTEVSAQVAQHIEGVARRPSQEKGFTTSEGPWWYRIARPDGSYKPADQEDDGNTANAAWRVLNTSAAYDILVAEMSLGVDPEVGWVEVEHTQQKTRDEQVLQEASLGLALVKDTVRAGYDSRITSGEFQDVEENPEVTVNREVVFHHRDLSDVTEVPVQPLSGYLHLQPNSAPQTPCPLPNPLFDPSLQGLLTGNSLPVEGTSSNFSGGGNTAHHVIVTATGQTIVSPFPESSPAIPDSDHLLGATALYESRETKVHLPTVVDSSLIREADTSDNFTMVQTGPALTTSQAAQGHYQNTHSPYPYGPHGNFAPFGSFPPQEVEGLHSALAQGHNRHQGPPQGIFSGRQHGGQGRVSVPNGSINRWNPAQRRGQRDGQDRNNATGNTNRGKGYAKANNNNNNPPPSRGAGTGGRGGYQNYRGQNGWSHGQSRNHAMRGPDQPSMERANPPFQRLLPPAESGLASRPSAQYPLMIQPHMHPTGYQFMMPLGQRPPSAYGYGPQYHYPPPDQDWASIPGVNTDLMTESEIISLNRQRFGHSNVHTSTANVASATARPATSTPLTLTEAAEFVLEGKTSVLTEPEKSNGPMQVRGAQTALDVTVTDPYLIADAKNGANKAPVTKFPDSLSFGTAPHVKPMNFRNPEKSPASAAAALKRKATRRSNQEKAKVKAEEDRAAEEEMRSKQSSSRAARAQKHGSMICGDDT</sequence>
<evidence type="ECO:0000313" key="3">
    <source>
        <dbReference type="Proteomes" id="UP000027920"/>
    </source>
</evidence>
<dbReference type="AlphaFoldDB" id="A0A072P1U8"/>
<evidence type="ECO:0000313" key="2">
    <source>
        <dbReference type="EMBL" id="KEF53667.1"/>
    </source>
</evidence>
<reference evidence="2 3" key="1">
    <citation type="submission" date="2013-03" db="EMBL/GenBank/DDBJ databases">
        <title>The Genome Sequence of Exophiala aquamarina CBS 119918.</title>
        <authorList>
            <consortium name="The Broad Institute Genomics Platform"/>
            <person name="Cuomo C."/>
            <person name="de Hoog S."/>
            <person name="Gorbushina A."/>
            <person name="Walker B."/>
            <person name="Young S.K."/>
            <person name="Zeng Q."/>
            <person name="Gargeya S."/>
            <person name="Fitzgerald M."/>
            <person name="Haas B."/>
            <person name="Abouelleil A."/>
            <person name="Allen A.W."/>
            <person name="Alvarado L."/>
            <person name="Arachchi H.M."/>
            <person name="Berlin A.M."/>
            <person name="Chapman S.B."/>
            <person name="Gainer-Dewar J."/>
            <person name="Goldberg J."/>
            <person name="Griggs A."/>
            <person name="Gujja S."/>
            <person name="Hansen M."/>
            <person name="Howarth C."/>
            <person name="Imamovic A."/>
            <person name="Ireland A."/>
            <person name="Larimer J."/>
            <person name="McCowan C."/>
            <person name="Murphy C."/>
            <person name="Pearson M."/>
            <person name="Poon T.W."/>
            <person name="Priest M."/>
            <person name="Roberts A."/>
            <person name="Saif S."/>
            <person name="Shea T."/>
            <person name="Sisk P."/>
            <person name="Sykes S."/>
            <person name="Wortman J."/>
            <person name="Nusbaum C."/>
            <person name="Birren B."/>
        </authorList>
    </citation>
    <scope>NUCLEOTIDE SEQUENCE [LARGE SCALE GENOMIC DNA]</scope>
    <source>
        <strain evidence="2 3">CBS 119918</strain>
    </source>
</reference>
<evidence type="ECO:0000256" key="1">
    <source>
        <dbReference type="SAM" id="MobiDB-lite"/>
    </source>
</evidence>
<accession>A0A072P1U8</accession>
<dbReference type="EMBL" id="AMGV01000012">
    <property type="protein sequence ID" value="KEF53667.1"/>
    <property type="molecule type" value="Genomic_DNA"/>
</dbReference>
<dbReference type="RefSeq" id="XP_013256257.1">
    <property type="nucleotide sequence ID" value="XM_013400803.1"/>
</dbReference>
<comment type="caution">
    <text evidence="2">The sequence shown here is derived from an EMBL/GenBank/DDBJ whole genome shotgun (WGS) entry which is preliminary data.</text>
</comment>